<dbReference type="EMBL" id="BOOJ01000035">
    <property type="protein sequence ID" value="GIH93737.1"/>
    <property type="molecule type" value="Genomic_DNA"/>
</dbReference>
<dbReference type="SUPFAM" id="SSF53474">
    <property type="entry name" value="alpha/beta-Hydrolases"/>
    <property type="match status" value="1"/>
</dbReference>
<dbReference type="GO" id="GO:0016747">
    <property type="term" value="F:acyltransferase activity, transferring groups other than amino-acyl groups"/>
    <property type="evidence" value="ECO:0007669"/>
    <property type="project" value="TreeGrafter"/>
</dbReference>
<reference evidence="2 3" key="1">
    <citation type="submission" date="2021-01" db="EMBL/GenBank/DDBJ databases">
        <title>Whole genome shotgun sequence of Planobispora siamensis NBRC 107568.</title>
        <authorList>
            <person name="Komaki H."/>
            <person name="Tamura T."/>
        </authorList>
    </citation>
    <scope>NUCLEOTIDE SEQUENCE [LARGE SCALE GENOMIC DNA]</scope>
    <source>
        <strain evidence="2 3">NBRC 107568</strain>
    </source>
</reference>
<evidence type="ECO:0008006" key="4">
    <source>
        <dbReference type="Google" id="ProtNLM"/>
    </source>
</evidence>
<dbReference type="AlphaFoldDB" id="A0A8J3WMR9"/>
<feature type="region of interest" description="Disordered" evidence="1">
    <location>
        <begin position="33"/>
        <end position="79"/>
    </location>
</feature>
<dbReference type="Gene3D" id="3.40.50.1820">
    <property type="entry name" value="alpha/beta hydrolase"/>
    <property type="match status" value="1"/>
</dbReference>
<accession>A0A8J3WMR9</accession>
<dbReference type="PANTHER" id="PTHR48098">
    <property type="entry name" value="ENTEROCHELIN ESTERASE-RELATED"/>
    <property type="match status" value="1"/>
</dbReference>
<dbReference type="InterPro" id="IPR029058">
    <property type="entry name" value="AB_hydrolase_fold"/>
</dbReference>
<proteinExistence type="predicted"/>
<name>A0A8J3WMR9_9ACTN</name>
<protein>
    <recommendedName>
        <fullName evidence="4">S-formylglutathione hydrolase FrmB</fullName>
    </recommendedName>
</protein>
<comment type="caution">
    <text evidence="2">The sequence shown here is derived from an EMBL/GenBank/DDBJ whole genome shotgun (WGS) entry which is preliminary data.</text>
</comment>
<dbReference type="Pfam" id="PF00756">
    <property type="entry name" value="Esterase"/>
    <property type="match status" value="1"/>
</dbReference>
<dbReference type="InterPro" id="IPR050583">
    <property type="entry name" value="Mycobacterial_A85_antigen"/>
</dbReference>
<dbReference type="PANTHER" id="PTHR48098:SF1">
    <property type="entry name" value="DIACYLGLYCEROL ACYLTRANSFERASE_MYCOLYLTRANSFERASE AG85A"/>
    <property type="match status" value="1"/>
</dbReference>
<gene>
    <name evidence="2" type="ORF">Psi01_43670</name>
</gene>
<dbReference type="Proteomes" id="UP000619788">
    <property type="component" value="Unassembled WGS sequence"/>
</dbReference>
<evidence type="ECO:0000313" key="3">
    <source>
        <dbReference type="Proteomes" id="UP000619788"/>
    </source>
</evidence>
<evidence type="ECO:0000256" key="1">
    <source>
        <dbReference type="SAM" id="MobiDB-lite"/>
    </source>
</evidence>
<dbReference type="InterPro" id="IPR000801">
    <property type="entry name" value="Esterase-like"/>
</dbReference>
<organism evidence="2 3">
    <name type="scientific">Planobispora siamensis</name>
    <dbReference type="NCBI Taxonomy" id="936338"/>
    <lineage>
        <taxon>Bacteria</taxon>
        <taxon>Bacillati</taxon>
        <taxon>Actinomycetota</taxon>
        <taxon>Actinomycetes</taxon>
        <taxon>Streptosporangiales</taxon>
        <taxon>Streptosporangiaceae</taxon>
        <taxon>Planobispora</taxon>
    </lineage>
</organism>
<feature type="compositionally biased region" description="Low complexity" evidence="1">
    <location>
        <begin position="38"/>
        <end position="72"/>
    </location>
</feature>
<evidence type="ECO:0000313" key="2">
    <source>
        <dbReference type="EMBL" id="GIH93737.1"/>
    </source>
</evidence>
<sequence length="350" mass="36431">MNRMKRPALLLIAGLVIAVVALALWVPLSSPSPETGVSPGAGTSASPGTGASASPGAGASGSSAEASETGTGTVPGFRVERRTGRDHVLTITSAALDREARARVLLPKGWSPGSGPWPVLYLLNGCCQPAYDSWASEGGAAELTARYPVIVVMPESGMVGFYSDWRDGPGWETFHLSEVRGILERHYGAGDRRAVAGLSMGGFGAISYAARHPGMFQAAASFSGVLDTTHSAPWLLGRYGEDPDDLWGAVGGPEWAAHNPVDLTSRLKGVRLFVSCGDGSPGPLDASGTGGDGGEATLLGQSREFVRRAERDGVEVTADFYGPGTHVWPYWKRGLERALPMLMTAVGAPA</sequence>
<keyword evidence="3" id="KW-1185">Reference proteome</keyword>